<dbReference type="InterPro" id="IPR000943">
    <property type="entry name" value="RNA_pol_sigma70"/>
</dbReference>
<organism evidence="2 3">
    <name type="scientific">Nocardiopsis endophytica</name>
    <dbReference type="NCBI Taxonomy" id="3018445"/>
    <lineage>
        <taxon>Bacteria</taxon>
        <taxon>Bacillati</taxon>
        <taxon>Actinomycetota</taxon>
        <taxon>Actinomycetes</taxon>
        <taxon>Streptosporangiales</taxon>
        <taxon>Nocardiopsidaceae</taxon>
        <taxon>Nocardiopsis</taxon>
    </lineage>
</organism>
<evidence type="ECO:0000259" key="1">
    <source>
        <dbReference type="PROSITE" id="PS50943"/>
    </source>
</evidence>
<reference evidence="2 3" key="1">
    <citation type="submission" date="2023-01" db="EMBL/GenBank/DDBJ databases">
        <title>Draft genome sequence of Nocardiopsis sp. RSe5-2 isolated from halophytes.</title>
        <authorList>
            <person name="Duangmal K."/>
            <person name="Chantavorakit T."/>
        </authorList>
    </citation>
    <scope>NUCLEOTIDE SEQUENCE [LARGE SCALE GENOMIC DNA]</scope>
    <source>
        <strain evidence="2 3">RSe5-2</strain>
    </source>
</reference>
<dbReference type="Gene3D" id="1.10.260.40">
    <property type="entry name" value="lambda repressor-like DNA-binding domains"/>
    <property type="match status" value="1"/>
</dbReference>
<comment type="caution">
    <text evidence="2">The sequence shown here is derived from an EMBL/GenBank/DDBJ whole genome shotgun (WGS) entry which is preliminary data.</text>
</comment>
<gene>
    <name evidence="2" type="ORF">O4J56_10225</name>
</gene>
<dbReference type="Pfam" id="PF01381">
    <property type="entry name" value="HTH_3"/>
    <property type="match status" value="1"/>
</dbReference>
<dbReference type="PROSITE" id="PS50943">
    <property type="entry name" value="HTH_CROC1"/>
    <property type="match status" value="1"/>
</dbReference>
<protein>
    <submittedName>
        <fullName evidence="2">Helix-turn-helix domain-containing protein</fullName>
    </submittedName>
</protein>
<accession>A0ABT4U253</accession>
<dbReference type="SUPFAM" id="SSF47413">
    <property type="entry name" value="lambda repressor-like DNA-binding domains"/>
    <property type="match status" value="1"/>
</dbReference>
<dbReference type="InterPro" id="IPR010982">
    <property type="entry name" value="Lambda_DNA-bd_dom_sf"/>
</dbReference>
<evidence type="ECO:0000313" key="3">
    <source>
        <dbReference type="Proteomes" id="UP001527866"/>
    </source>
</evidence>
<feature type="domain" description="HTH cro/C1-type" evidence="1">
    <location>
        <begin position="30"/>
        <end position="83"/>
    </location>
</feature>
<dbReference type="Proteomes" id="UP001527866">
    <property type="component" value="Unassembled WGS sequence"/>
</dbReference>
<dbReference type="SMART" id="SM00530">
    <property type="entry name" value="HTH_XRE"/>
    <property type="match status" value="1"/>
</dbReference>
<sequence>MHPSWDSPEREAAREEGRERLRAELRGHQLAELRRQSELTQAEVAARMGVSQARVSQIESGQITSMDSVRDYVGALGGSLDVVATVGGWSVKVA</sequence>
<dbReference type="RefSeq" id="WP_270685474.1">
    <property type="nucleotide sequence ID" value="NZ_JAQFWQ010000022.1"/>
</dbReference>
<keyword evidence="3" id="KW-1185">Reference proteome</keyword>
<dbReference type="InterPro" id="IPR001387">
    <property type="entry name" value="Cro/C1-type_HTH"/>
</dbReference>
<name>A0ABT4U253_9ACTN</name>
<dbReference type="CDD" id="cd00093">
    <property type="entry name" value="HTH_XRE"/>
    <property type="match status" value="1"/>
</dbReference>
<dbReference type="PROSITE" id="PS00716">
    <property type="entry name" value="SIGMA70_2"/>
    <property type="match status" value="1"/>
</dbReference>
<dbReference type="EMBL" id="JAQFWQ010000022">
    <property type="protein sequence ID" value="MDA2811012.1"/>
    <property type="molecule type" value="Genomic_DNA"/>
</dbReference>
<evidence type="ECO:0000313" key="2">
    <source>
        <dbReference type="EMBL" id="MDA2811012.1"/>
    </source>
</evidence>
<proteinExistence type="predicted"/>